<comment type="caution">
    <text evidence="8">The sequence shown here is derived from an EMBL/GenBank/DDBJ whole genome shotgun (WGS) entry which is preliminary data.</text>
</comment>
<dbReference type="InterPro" id="IPR044068">
    <property type="entry name" value="CB"/>
</dbReference>
<evidence type="ECO:0000313" key="8">
    <source>
        <dbReference type="EMBL" id="PZT54360.1"/>
    </source>
</evidence>
<dbReference type="RefSeq" id="WP_111271516.1">
    <property type="nucleotide sequence ID" value="NZ_QKWW01000048.1"/>
</dbReference>
<evidence type="ECO:0000256" key="1">
    <source>
        <dbReference type="ARBA" id="ARBA00008857"/>
    </source>
</evidence>
<dbReference type="InterPro" id="IPR013762">
    <property type="entry name" value="Integrase-like_cat_sf"/>
</dbReference>
<evidence type="ECO:0000313" key="9">
    <source>
        <dbReference type="Proteomes" id="UP000249204"/>
    </source>
</evidence>
<dbReference type="CDD" id="cd01189">
    <property type="entry name" value="INT_ICEBs1_C_like"/>
    <property type="match status" value="1"/>
</dbReference>
<proteinExistence type="inferred from homology"/>
<dbReference type="GO" id="GO:0015074">
    <property type="term" value="P:DNA integration"/>
    <property type="evidence" value="ECO:0007669"/>
    <property type="project" value="UniProtKB-KW"/>
</dbReference>
<organism evidence="8 9">
    <name type="scientific">Paenibacillus silvae</name>
    <dbReference type="NCBI Taxonomy" id="1325358"/>
    <lineage>
        <taxon>Bacteria</taxon>
        <taxon>Bacillati</taxon>
        <taxon>Bacillota</taxon>
        <taxon>Bacilli</taxon>
        <taxon>Bacillales</taxon>
        <taxon>Paenibacillaceae</taxon>
        <taxon>Paenibacillus</taxon>
    </lineage>
</organism>
<evidence type="ECO:0000256" key="3">
    <source>
        <dbReference type="ARBA" id="ARBA00023125"/>
    </source>
</evidence>
<dbReference type="GO" id="GO:0006310">
    <property type="term" value="P:DNA recombination"/>
    <property type="evidence" value="ECO:0007669"/>
    <property type="project" value="UniProtKB-KW"/>
</dbReference>
<evidence type="ECO:0000256" key="4">
    <source>
        <dbReference type="ARBA" id="ARBA00023172"/>
    </source>
</evidence>
<keyword evidence="4" id="KW-0233">DNA recombination</keyword>
<dbReference type="Proteomes" id="UP000249204">
    <property type="component" value="Unassembled WGS sequence"/>
</dbReference>
<name>A0A2W6P3R4_9BACL</name>
<dbReference type="Gene3D" id="1.10.443.10">
    <property type="entry name" value="Intergrase catalytic core"/>
    <property type="match status" value="1"/>
</dbReference>
<dbReference type="InterPro" id="IPR011010">
    <property type="entry name" value="DNA_brk_join_enz"/>
</dbReference>
<dbReference type="InterPro" id="IPR002104">
    <property type="entry name" value="Integrase_catalytic"/>
</dbReference>
<feature type="domain" description="Core-binding (CB)" evidence="7">
    <location>
        <begin position="62"/>
        <end position="145"/>
    </location>
</feature>
<dbReference type="Pfam" id="PF14657">
    <property type="entry name" value="Arm-DNA-bind_4"/>
    <property type="match status" value="1"/>
</dbReference>
<dbReference type="PROSITE" id="PS51898">
    <property type="entry name" value="TYR_RECOMBINASE"/>
    <property type="match status" value="1"/>
</dbReference>
<evidence type="ECO:0000256" key="2">
    <source>
        <dbReference type="ARBA" id="ARBA00022908"/>
    </source>
</evidence>
<dbReference type="InterPro" id="IPR050090">
    <property type="entry name" value="Tyrosine_recombinase_XerCD"/>
</dbReference>
<dbReference type="Pfam" id="PF00589">
    <property type="entry name" value="Phage_integrase"/>
    <property type="match status" value="1"/>
</dbReference>
<dbReference type="GO" id="GO:0003677">
    <property type="term" value="F:DNA binding"/>
    <property type="evidence" value="ECO:0007669"/>
    <property type="project" value="UniProtKB-UniRule"/>
</dbReference>
<comment type="similarity">
    <text evidence="1">Belongs to the 'phage' integrase family.</text>
</comment>
<dbReference type="AlphaFoldDB" id="A0A2W6P3R4"/>
<dbReference type="Pfam" id="PF14659">
    <property type="entry name" value="Phage_int_SAM_3"/>
    <property type="match status" value="1"/>
</dbReference>
<dbReference type="PROSITE" id="PS51900">
    <property type="entry name" value="CB"/>
    <property type="match status" value="1"/>
</dbReference>
<dbReference type="EMBL" id="QKWW01000048">
    <property type="protein sequence ID" value="PZT54360.1"/>
    <property type="molecule type" value="Genomic_DNA"/>
</dbReference>
<dbReference type="Gene3D" id="1.10.150.130">
    <property type="match status" value="1"/>
</dbReference>
<gene>
    <name evidence="8" type="ORF">DN757_17685</name>
</gene>
<protein>
    <submittedName>
        <fullName evidence="8">Site-specific integrase</fullName>
    </submittedName>
</protein>
<evidence type="ECO:0000256" key="5">
    <source>
        <dbReference type="PROSITE-ProRule" id="PRU01248"/>
    </source>
</evidence>
<evidence type="ECO:0000259" key="7">
    <source>
        <dbReference type="PROSITE" id="PS51900"/>
    </source>
</evidence>
<dbReference type="PANTHER" id="PTHR30349">
    <property type="entry name" value="PHAGE INTEGRASE-RELATED"/>
    <property type="match status" value="1"/>
</dbReference>
<accession>A0A2W6P3R4</accession>
<sequence>MASVKKNKNTKKWYFVFDYYERTGRRRQIKREGFDSKREADLIMSKLQQEIENGEFIKNDNSTLGSFVLYWLENIRKLECSEVTLYNDRLYYKNHIKDSIGDVKLQKLDMKTCQEFVTDLHLKGFARNTIERITTLVKRVLDKAIEHGLCKSNPMRKATLPKKTKSEVNIWSIDQVNKFLDVNRHRRYFCVYALALLTGMRQGEILGLRWKDIDYDNKVLYVNQTLSNYGKTLKSGAKTYAGVRRISIPNQLIEVLKTQQEKYDALKSKLGSEFLDLDLVIFNLKNGGTVFPSNMMKIYPKDVKRADLPHIRFHDLRHTHATLLLSKDINVKVISERLGHSKISVTLDTYSHVIPSMQQEVTTTLEEIVLL</sequence>
<keyword evidence="3 5" id="KW-0238">DNA-binding</keyword>
<feature type="domain" description="Tyr recombinase" evidence="6">
    <location>
        <begin position="166"/>
        <end position="363"/>
    </location>
</feature>
<dbReference type="PANTHER" id="PTHR30349:SF64">
    <property type="entry name" value="PROPHAGE INTEGRASE INTD-RELATED"/>
    <property type="match status" value="1"/>
</dbReference>
<dbReference type="InterPro" id="IPR004107">
    <property type="entry name" value="Integrase_SAM-like_N"/>
</dbReference>
<dbReference type="InterPro" id="IPR010998">
    <property type="entry name" value="Integrase_recombinase_N"/>
</dbReference>
<dbReference type="SUPFAM" id="SSF56349">
    <property type="entry name" value="DNA breaking-rejoining enzymes"/>
    <property type="match status" value="1"/>
</dbReference>
<reference evidence="8 9" key="1">
    <citation type="submission" date="2018-06" db="EMBL/GenBank/DDBJ databases">
        <title>Isolation of heavy metals resistant Paenibacillus silvae NC2 from Gold-Copper mine in ZiJin, China.</title>
        <authorList>
            <person name="Xu J."/>
            <person name="Mazhar H.S."/>
            <person name="Rensing C."/>
        </authorList>
    </citation>
    <scope>NUCLEOTIDE SEQUENCE [LARGE SCALE GENOMIC DNA]</scope>
    <source>
        <strain evidence="8 9">NC2</strain>
    </source>
</reference>
<dbReference type="InterPro" id="IPR028259">
    <property type="entry name" value="AP2-like_int_N"/>
</dbReference>
<evidence type="ECO:0000259" key="6">
    <source>
        <dbReference type="PROSITE" id="PS51898"/>
    </source>
</evidence>
<keyword evidence="2" id="KW-0229">DNA integration</keyword>